<keyword evidence="3" id="KW-0808">Transferase</keyword>
<dbReference type="Gene3D" id="3.30.565.10">
    <property type="entry name" value="Histidine kinase-like ATPase, C-terminal domain"/>
    <property type="match status" value="1"/>
</dbReference>
<dbReference type="EC" id="2.7.13.3" evidence="2"/>
<sequence>MNMEQPHPVKWRLAGQFGLSARLLLLTALFVMIAEVLIYVPSIVSFRLTWLSDRLAAAQIAAVVLDAAPEEGISEELEMRLLNSVGARAIALRGGGRRSLLAGGDVPPEVDKSIDLRNVRWLDLVGDTFEDLVLPSEKPMHVIGKGMGVDFVELILDPRPLRAAMLEFSRNILLLSLLISLITASFVYLTLQWVIVRPVQRLTGNIAAFSGDPEDASRVIRPTDRADEIGLAEQALARMETTLADELRQKRRLAQLGLAVSKINHELRNMLTTAQLLTDRLDRGRDGGDGTVQRIAPRLVATLDRAIAFCESTLAYGRASEHLPQRQLFPLASLVDDLGHLTDLAPGADIAFEADVPEDLQVDADPDQLSRILVNLVRNAVQALSQAGSSSGRPGIKVTARREGKAVIVSVQDNGPGIPERVRVDLFTPFQGSARKGGAGLGLSIAAELARLHGGTITLDEAEDGACFKVAIPDRSSAENGL</sequence>
<dbReference type="CDD" id="cd00075">
    <property type="entry name" value="HATPase"/>
    <property type="match status" value="1"/>
</dbReference>
<comment type="catalytic activity">
    <reaction evidence="1">
        <text>ATP + protein L-histidine = ADP + protein N-phospho-L-histidine.</text>
        <dbReference type="EC" id="2.7.13.3"/>
    </reaction>
</comment>
<feature type="domain" description="Histidine kinase" evidence="8">
    <location>
        <begin position="262"/>
        <end position="476"/>
    </location>
</feature>
<evidence type="ECO:0000256" key="4">
    <source>
        <dbReference type="ARBA" id="ARBA00022741"/>
    </source>
</evidence>
<keyword evidence="4" id="KW-0547">Nucleotide-binding</keyword>
<keyword evidence="6" id="KW-0067">ATP-binding</keyword>
<feature type="transmembrane region" description="Helical" evidence="7">
    <location>
        <begin position="20"/>
        <end position="40"/>
    </location>
</feature>
<dbReference type="Gene3D" id="1.10.287.130">
    <property type="match status" value="1"/>
</dbReference>
<evidence type="ECO:0000259" key="8">
    <source>
        <dbReference type="PROSITE" id="PS50109"/>
    </source>
</evidence>
<dbReference type="InterPro" id="IPR005467">
    <property type="entry name" value="His_kinase_dom"/>
</dbReference>
<dbReference type="PRINTS" id="PR00344">
    <property type="entry name" value="BCTRLSENSOR"/>
</dbReference>
<dbReference type="PANTHER" id="PTHR44936:SF10">
    <property type="entry name" value="SENSOR PROTEIN RSTB"/>
    <property type="match status" value="1"/>
</dbReference>
<evidence type="ECO:0000256" key="2">
    <source>
        <dbReference type="ARBA" id="ARBA00012438"/>
    </source>
</evidence>
<gene>
    <name evidence="9" type="ORF">MAE02_56760</name>
</gene>
<dbReference type="Proteomes" id="UP000321085">
    <property type="component" value="Unassembled WGS sequence"/>
</dbReference>
<comment type="caution">
    <text evidence="9">The sequence shown here is derived from an EMBL/GenBank/DDBJ whole genome shotgun (WGS) entry which is preliminary data.</text>
</comment>
<reference evidence="9 10" key="1">
    <citation type="submission" date="2019-07" db="EMBL/GenBank/DDBJ databases">
        <title>Whole genome shotgun sequence of Microvirga aerophila NBRC 106136.</title>
        <authorList>
            <person name="Hosoyama A."/>
            <person name="Uohara A."/>
            <person name="Ohji S."/>
            <person name="Ichikawa N."/>
        </authorList>
    </citation>
    <scope>NUCLEOTIDE SEQUENCE [LARGE SCALE GENOMIC DNA]</scope>
    <source>
        <strain evidence="9 10">NBRC 106136</strain>
    </source>
</reference>
<dbReference type="PROSITE" id="PS50109">
    <property type="entry name" value="HIS_KIN"/>
    <property type="match status" value="1"/>
</dbReference>
<dbReference type="RefSeq" id="WP_245439855.1">
    <property type="nucleotide sequence ID" value="NZ_BJYU01000141.1"/>
</dbReference>
<dbReference type="EMBL" id="BJYU01000141">
    <property type="protein sequence ID" value="GEO17980.1"/>
    <property type="molecule type" value="Genomic_DNA"/>
</dbReference>
<dbReference type="SMART" id="SM00387">
    <property type="entry name" value="HATPase_c"/>
    <property type="match status" value="1"/>
</dbReference>
<name>A0A512C199_9HYPH</name>
<dbReference type="SUPFAM" id="SSF55874">
    <property type="entry name" value="ATPase domain of HSP90 chaperone/DNA topoisomerase II/histidine kinase"/>
    <property type="match status" value="1"/>
</dbReference>
<dbReference type="PANTHER" id="PTHR44936">
    <property type="entry name" value="SENSOR PROTEIN CREC"/>
    <property type="match status" value="1"/>
</dbReference>
<evidence type="ECO:0000256" key="3">
    <source>
        <dbReference type="ARBA" id="ARBA00022679"/>
    </source>
</evidence>
<evidence type="ECO:0000313" key="10">
    <source>
        <dbReference type="Proteomes" id="UP000321085"/>
    </source>
</evidence>
<dbReference type="AlphaFoldDB" id="A0A512C199"/>
<keyword evidence="7" id="KW-0812">Transmembrane</keyword>
<feature type="transmembrane region" description="Helical" evidence="7">
    <location>
        <begin position="172"/>
        <end position="195"/>
    </location>
</feature>
<evidence type="ECO:0000256" key="6">
    <source>
        <dbReference type="ARBA" id="ARBA00022840"/>
    </source>
</evidence>
<protein>
    <recommendedName>
        <fullName evidence="2">histidine kinase</fullName>
        <ecNumber evidence="2">2.7.13.3</ecNumber>
    </recommendedName>
</protein>
<proteinExistence type="predicted"/>
<dbReference type="InterPro" id="IPR004358">
    <property type="entry name" value="Sig_transdc_His_kin-like_C"/>
</dbReference>
<dbReference type="InterPro" id="IPR050980">
    <property type="entry name" value="2C_sensor_his_kinase"/>
</dbReference>
<keyword evidence="7" id="KW-0472">Membrane</keyword>
<keyword evidence="7" id="KW-1133">Transmembrane helix</keyword>
<dbReference type="GO" id="GO:0004673">
    <property type="term" value="F:protein histidine kinase activity"/>
    <property type="evidence" value="ECO:0007669"/>
    <property type="project" value="UniProtKB-EC"/>
</dbReference>
<keyword evidence="10" id="KW-1185">Reference proteome</keyword>
<dbReference type="GO" id="GO:0005524">
    <property type="term" value="F:ATP binding"/>
    <property type="evidence" value="ECO:0007669"/>
    <property type="project" value="UniProtKB-KW"/>
</dbReference>
<dbReference type="InterPro" id="IPR036890">
    <property type="entry name" value="HATPase_C_sf"/>
</dbReference>
<evidence type="ECO:0000256" key="7">
    <source>
        <dbReference type="SAM" id="Phobius"/>
    </source>
</evidence>
<dbReference type="InterPro" id="IPR003594">
    <property type="entry name" value="HATPase_dom"/>
</dbReference>
<organism evidence="9 10">
    <name type="scientific">Microvirga aerophila</name>
    <dbReference type="NCBI Taxonomy" id="670291"/>
    <lineage>
        <taxon>Bacteria</taxon>
        <taxon>Pseudomonadati</taxon>
        <taxon>Pseudomonadota</taxon>
        <taxon>Alphaproteobacteria</taxon>
        <taxon>Hyphomicrobiales</taxon>
        <taxon>Methylobacteriaceae</taxon>
        <taxon>Microvirga</taxon>
    </lineage>
</organism>
<evidence type="ECO:0000313" key="9">
    <source>
        <dbReference type="EMBL" id="GEO17980.1"/>
    </source>
</evidence>
<keyword evidence="5" id="KW-0418">Kinase</keyword>
<dbReference type="Pfam" id="PF02518">
    <property type="entry name" value="HATPase_c"/>
    <property type="match status" value="1"/>
</dbReference>
<accession>A0A512C199</accession>
<evidence type="ECO:0000256" key="5">
    <source>
        <dbReference type="ARBA" id="ARBA00022777"/>
    </source>
</evidence>
<evidence type="ECO:0000256" key="1">
    <source>
        <dbReference type="ARBA" id="ARBA00000085"/>
    </source>
</evidence>